<evidence type="ECO:0000256" key="1">
    <source>
        <dbReference type="ARBA" id="ARBA00004651"/>
    </source>
</evidence>
<evidence type="ECO:0000256" key="4">
    <source>
        <dbReference type="ARBA" id="ARBA00022692"/>
    </source>
</evidence>
<feature type="transmembrane region" description="Helical" evidence="9">
    <location>
        <begin position="261"/>
        <end position="279"/>
    </location>
</feature>
<dbReference type="EMBL" id="BMZH01000003">
    <property type="protein sequence ID" value="GHA88496.1"/>
    <property type="molecule type" value="Genomic_DNA"/>
</dbReference>
<keyword evidence="6 9" id="KW-0472">Membrane</keyword>
<dbReference type="Pfam" id="PF07690">
    <property type="entry name" value="MFS_1"/>
    <property type="match status" value="1"/>
</dbReference>
<organism evidence="11 12">
    <name type="scientific">Algimonas arctica</name>
    <dbReference type="NCBI Taxonomy" id="1479486"/>
    <lineage>
        <taxon>Bacteria</taxon>
        <taxon>Pseudomonadati</taxon>
        <taxon>Pseudomonadota</taxon>
        <taxon>Alphaproteobacteria</taxon>
        <taxon>Maricaulales</taxon>
        <taxon>Robiginitomaculaceae</taxon>
        <taxon>Algimonas</taxon>
    </lineage>
</organism>
<feature type="transmembrane region" description="Helical" evidence="9">
    <location>
        <begin position="344"/>
        <end position="366"/>
    </location>
</feature>
<evidence type="ECO:0000313" key="11">
    <source>
        <dbReference type="EMBL" id="GHA88496.1"/>
    </source>
</evidence>
<comment type="subcellular location">
    <subcellularLocation>
        <location evidence="1">Cell membrane</location>
        <topology evidence="1">Multi-pass membrane protein</topology>
    </subcellularLocation>
</comment>
<dbReference type="SUPFAM" id="SSF103473">
    <property type="entry name" value="MFS general substrate transporter"/>
    <property type="match status" value="1"/>
</dbReference>
<keyword evidence="12" id="KW-1185">Reference proteome</keyword>
<dbReference type="InterPro" id="IPR036259">
    <property type="entry name" value="MFS_trans_sf"/>
</dbReference>
<dbReference type="Gene3D" id="1.20.1250.20">
    <property type="entry name" value="MFS general substrate transporter like domains"/>
    <property type="match status" value="1"/>
</dbReference>
<keyword evidence="5 9" id="KW-1133">Transmembrane helix</keyword>
<feature type="transmembrane region" description="Helical" evidence="9">
    <location>
        <begin position="234"/>
        <end position="254"/>
    </location>
</feature>
<dbReference type="InterPro" id="IPR005829">
    <property type="entry name" value="Sugar_transporter_CS"/>
</dbReference>
<evidence type="ECO:0000256" key="5">
    <source>
        <dbReference type="ARBA" id="ARBA00022989"/>
    </source>
</evidence>
<dbReference type="InterPro" id="IPR020846">
    <property type="entry name" value="MFS_dom"/>
</dbReference>
<dbReference type="PROSITE" id="PS50850">
    <property type="entry name" value="MFS"/>
    <property type="match status" value="1"/>
</dbReference>
<dbReference type="PROSITE" id="PS00216">
    <property type="entry name" value="SUGAR_TRANSPORT_1"/>
    <property type="match status" value="1"/>
</dbReference>
<evidence type="ECO:0000256" key="9">
    <source>
        <dbReference type="SAM" id="Phobius"/>
    </source>
</evidence>
<feature type="transmembrane region" description="Helical" evidence="9">
    <location>
        <begin position="197"/>
        <end position="222"/>
    </location>
</feature>
<dbReference type="GO" id="GO:0005886">
    <property type="term" value="C:plasma membrane"/>
    <property type="evidence" value="ECO:0007669"/>
    <property type="project" value="UniProtKB-SubCell"/>
</dbReference>
<protein>
    <recommendedName>
        <fullName evidence="8">Multidrug efflux pump Tap</fullName>
    </recommendedName>
</protein>
<dbReference type="InterPro" id="IPR011701">
    <property type="entry name" value="MFS"/>
</dbReference>
<evidence type="ECO:0000313" key="12">
    <source>
        <dbReference type="Proteomes" id="UP000634004"/>
    </source>
</evidence>
<keyword evidence="2" id="KW-0813">Transport</keyword>
<comment type="similarity">
    <text evidence="7">Belongs to the major facilitator superfamily. Drug:H(+) antiporter-3 (DHA3) (TC 2.A.1.21) family.</text>
</comment>
<reference evidence="11" key="1">
    <citation type="journal article" date="2014" name="Int. J. Syst. Evol. Microbiol.">
        <title>Complete genome sequence of Corynebacterium casei LMG S-19264T (=DSM 44701T), isolated from a smear-ripened cheese.</title>
        <authorList>
            <consortium name="US DOE Joint Genome Institute (JGI-PGF)"/>
            <person name="Walter F."/>
            <person name="Albersmeier A."/>
            <person name="Kalinowski J."/>
            <person name="Ruckert C."/>
        </authorList>
    </citation>
    <scope>NUCLEOTIDE SEQUENCE</scope>
    <source>
        <strain evidence="11">KCTC 32513</strain>
    </source>
</reference>
<reference evidence="11" key="2">
    <citation type="submission" date="2020-09" db="EMBL/GenBank/DDBJ databases">
        <authorList>
            <person name="Sun Q."/>
            <person name="Kim S."/>
        </authorList>
    </citation>
    <scope>NUCLEOTIDE SEQUENCE</scope>
    <source>
        <strain evidence="11">KCTC 32513</strain>
    </source>
</reference>
<feature type="domain" description="Major facilitator superfamily (MFS) profile" evidence="10">
    <location>
        <begin position="1"/>
        <end position="373"/>
    </location>
</feature>
<evidence type="ECO:0000256" key="6">
    <source>
        <dbReference type="ARBA" id="ARBA00023136"/>
    </source>
</evidence>
<gene>
    <name evidence="11" type="ORF">GCM10009069_09310</name>
</gene>
<dbReference type="PANTHER" id="PTHR23513:SF9">
    <property type="entry name" value="ENTEROBACTIN EXPORTER ENTS"/>
    <property type="match status" value="1"/>
</dbReference>
<feature type="transmembrane region" description="Helical" evidence="9">
    <location>
        <begin position="24"/>
        <end position="44"/>
    </location>
</feature>
<keyword evidence="4 9" id="KW-0812">Transmembrane</keyword>
<dbReference type="CDD" id="cd06173">
    <property type="entry name" value="MFS_MefA_like"/>
    <property type="match status" value="1"/>
</dbReference>
<feature type="transmembrane region" description="Helical" evidence="9">
    <location>
        <begin position="285"/>
        <end position="304"/>
    </location>
</feature>
<evidence type="ECO:0000256" key="3">
    <source>
        <dbReference type="ARBA" id="ARBA00022475"/>
    </source>
</evidence>
<evidence type="ECO:0000256" key="8">
    <source>
        <dbReference type="ARBA" id="ARBA00040914"/>
    </source>
</evidence>
<dbReference type="PANTHER" id="PTHR23513">
    <property type="entry name" value="INTEGRAL MEMBRANE EFFLUX PROTEIN-RELATED"/>
    <property type="match status" value="1"/>
</dbReference>
<evidence type="ECO:0000256" key="7">
    <source>
        <dbReference type="ARBA" id="ARBA00038075"/>
    </source>
</evidence>
<proteinExistence type="inferred from homology"/>
<name>A0A8J3CQ15_9PROT</name>
<dbReference type="AlphaFoldDB" id="A0A8J3CQ15"/>
<sequence length="386" mass="40533">MSATGVQILSTTIGYHLYDITGNALLLGYIGLVQFLPAIILVVPAGLASDRIGRRFIMGSAIWLEMLCAVAILALALLSDFNPTLVLITLTVFGVGRAFYSPAASSLAVNLVPREDFANAVGWNTATWQLAHVAGPSIGGVLYLLSPSVAYAVTASLLCLAGVLIFSIPKPPQRIEAEPTSLATLVRGFTYVWKEKVVLGAISLDLFAVMLGGAVALLPIYAKDILDIGPLGNGILRSSPAIGAVIMLIILTRFPIRNHAGAILLVTVALFGLSTAVFGLSVLPWLSILALMLIGAFDMISVYIREVILQLWTPDEVRGRVNAVNSIFLGASNELGDFRAGLMAAVYGAVFTVTAGGLAAVAIAGLSVKIFPGLAKIKSLNDHPDP</sequence>
<keyword evidence="3" id="KW-1003">Cell membrane</keyword>
<dbReference type="GO" id="GO:0022857">
    <property type="term" value="F:transmembrane transporter activity"/>
    <property type="evidence" value="ECO:0007669"/>
    <property type="project" value="InterPro"/>
</dbReference>
<feature type="transmembrane region" description="Helical" evidence="9">
    <location>
        <begin position="149"/>
        <end position="168"/>
    </location>
</feature>
<dbReference type="Proteomes" id="UP000634004">
    <property type="component" value="Unassembled WGS sequence"/>
</dbReference>
<evidence type="ECO:0000259" key="10">
    <source>
        <dbReference type="PROSITE" id="PS50850"/>
    </source>
</evidence>
<comment type="caution">
    <text evidence="11">The sequence shown here is derived from an EMBL/GenBank/DDBJ whole genome shotgun (WGS) entry which is preliminary data.</text>
</comment>
<feature type="transmembrane region" description="Helical" evidence="9">
    <location>
        <begin position="56"/>
        <end position="78"/>
    </location>
</feature>
<accession>A0A8J3CQ15</accession>
<evidence type="ECO:0000256" key="2">
    <source>
        <dbReference type="ARBA" id="ARBA00022448"/>
    </source>
</evidence>